<dbReference type="Proteomes" id="UP000548476">
    <property type="component" value="Unassembled WGS sequence"/>
</dbReference>
<dbReference type="InterPro" id="IPR028082">
    <property type="entry name" value="Peripla_BP_I"/>
</dbReference>
<dbReference type="InterPro" id="IPR010982">
    <property type="entry name" value="Lambda_DNA-bd_dom_sf"/>
</dbReference>
<keyword evidence="2 5" id="KW-0238">DNA-binding</keyword>
<dbReference type="SMART" id="SM00354">
    <property type="entry name" value="HTH_LACI"/>
    <property type="match status" value="1"/>
</dbReference>
<dbReference type="CDD" id="cd01392">
    <property type="entry name" value="HTH_LacI"/>
    <property type="match status" value="1"/>
</dbReference>
<dbReference type="SUPFAM" id="SSF47413">
    <property type="entry name" value="lambda repressor-like DNA-binding domains"/>
    <property type="match status" value="1"/>
</dbReference>
<evidence type="ECO:0000256" key="1">
    <source>
        <dbReference type="ARBA" id="ARBA00023015"/>
    </source>
</evidence>
<dbReference type="EMBL" id="JACHGT010000004">
    <property type="protein sequence ID" value="MBB6034302.1"/>
    <property type="molecule type" value="Genomic_DNA"/>
</dbReference>
<sequence>MASNLAAVAARAGVSQSTVSRVLNARPGISPTTRAAVLAALADLGYERPVKLREGRARLVGLVLPALSAPAAALTEVVSGALARRGFAPVLCTGAGETLSEEAYTELLFAQAVSGAVFLGGGYQFADGRDEPYRRLAERGLPTVLLNAGDLAVPLPHVSIEDGHAAGLAREHLTALGHRDIGLLLGPETHLPSRRWLAAHRAAFSGAAWPELVTRTELTAEDGQAAATRLVAAGATALVCADHALTMGAVRAARRLGLSVPRDVSLIGFDDDPALTHTEPPLTTLRRPVEAMGRAVVSLLLERIGGLRGGTEEMLFDAELVVRASTGAPRRASD</sequence>
<dbReference type="Pfam" id="PF00356">
    <property type="entry name" value="LacI"/>
    <property type="match status" value="1"/>
</dbReference>
<dbReference type="SUPFAM" id="SSF53822">
    <property type="entry name" value="Periplasmic binding protein-like I"/>
    <property type="match status" value="1"/>
</dbReference>
<dbReference type="GO" id="GO:0003700">
    <property type="term" value="F:DNA-binding transcription factor activity"/>
    <property type="evidence" value="ECO:0007669"/>
    <property type="project" value="TreeGrafter"/>
</dbReference>
<dbReference type="Gene3D" id="3.40.50.2300">
    <property type="match status" value="2"/>
</dbReference>
<protein>
    <submittedName>
        <fullName evidence="5">DNA-binding LacI/PurR family transcriptional regulator</fullName>
    </submittedName>
</protein>
<evidence type="ECO:0000313" key="5">
    <source>
        <dbReference type="EMBL" id="MBB6034302.1"/>
    </source>
</evidence>
<dbReference type="GO" id="GO:0000976">
    <property type="term" value="F:transcription cis-regulatory region binding"/>
    <property type="evidence" value="ECO:0007669"/>
    <property type="project" value="TreeGrafter"/>
</dbReference>
<dbReference type="PROSITE" id="PS50932">
    <property type="entry name" value="HTH_LACI_2"/>
    <property type="match status" value="1"/>
</dbReference>
<organism evidence="5 6">
    <name type="scientific">Phytomonospora endophytica</name>
    <dbReference type="NCBI Taxonomy" id="714109"/>
    <lineage>
        <taxon>Bacteria</taxon>
        <taxon>Bacillati</taxon>
        <taxon>Actinomycetota</taxon>
        <taxon>Actinomycetes</taxon>
        <taxon>Micromonosporales</taxon>
        <taxon>Micromonosporaceae</taxon>
        <taxon>Phytomonospora</taxon>
    </lineage>
</organism>
<dbReference type="PANTHER" id="PTHR30146">
    <property type="entry name" value="LACI-RELATED TRANSCRIPTIONAL REPRESSOR"/>
    <property type="match status" value="1"/>
</dbReference>
<gene>
    <name evidence="5" type="ORF">HNR73_002152</name>
</gene>
<evidence type="ECO:0000256" key="2">
    <source>
        <dbReference type="ARBA" id="ARBA00023125"/>
    </source>
</evidence>
<dbReference type="InterPro" id="IPR046335">
    <property type="entry name" value="LacI/GalR-like_sensor"/>
</dbReference>
<keyword evidence="6" id="KW-1185">Reference proteome</keyword>
<evidence type="ECO:0000259" key="4">
    <source>
        <dbReference type="PROSITE" id="PS50932"/>
    </source>
</evidence>
<evidence type="ECO:0000313" key="6">
    <source>
        <dbReference type="Proteomes" id="UP000548476"/>
    </source>
</evidence>
<dbReference type="InterPro" id="IPR000843">
    <property type="entry name" value="HTH_LacI"/>
</dbReference>
<reference evidence="5 6" key="1">
    <citation type="submission" date="2020-08" db="EMBL/GenBank/DDBJ databases">
        <title>Genomic Encyclopedia of Type Strains, Phase IV (KMG-IV): sequencing the most valuable type-strain genomes for metagenomic binning, comparative biology and taxonomic classification.</title>
        <authorList>
            <person name="Goeker M."/>
        </authorList>
    </citation>
    <scope>NUCLEOTIDE SEQUENCE [LARGE SCALE GENOMIC DNA]</scope>
    <source>
        <strain evidence="5 6">YIM 65646</strain>
    </source>
</reference>
<keyword evidence="1" id="KW-0805">Transcription regulation</keyword>
<feature type="domain" description="HTH lacI-type" evidence="4">
    <location>
        <begin position="3"/>
        <end position="58"/>
    </location>
</feature>
<dbReference type="Gene3D" id="1.10.260.40">
    <property type="entry name" value="lambda repressor-like DNA-binding domains"/>
    <property type="match status" value="1"/>
</dbReference>
<dbReference type="PANTHER" id="PTHR30146:SF153">
    <property type="entry name" value="LACTOSE OPERON REPRESSOR"/>
    <property type="match status" value="1"/>
</dbReference>
<accession>A0A841FL75</accession>
<keyword evidence="3" id="KW-0804">Transcription</keyword>
<dbReference type="Pfam" id="PF13377">
    <property type="entry name" value="Peripla_BP_3"/>
    <property type="match status" value="1"/>
</dbReference>
<evidence type="ECO:0000256" key="3">
    <source>
        <dbReference type="ARBA" id="ARBA00023163"/>
    </source>
</evidence>
<comment type="caution">
    <text evidence="5">The sequence shown here is derived from an EMBL/GenBank/DDBJ whole genome shotgun (WGS) entry which is preliminary data.</text>
</comment>
<dbReference type="AlphaFoldDB" id="A0A841FL75"/>
<name>A0A841FL75_9ACTN</name>
<proteinExistence type="predicted"/>
<dbReference type="RefSeq" id="WP_184787172.1">
    <property type="nucleotide sequence ID" value="NZ_BONT01000045.1"/>
</dbReference>